<keyword evidence="1" id="KW-0547">Nucleotide-binding</keyword>
<dbReference type="STRING" id="29170.A0A368GG69"/>
<dbReference type="InterPro" id="IPR011009">
    <property type="entry name" value="Kinase-like_dom_sf"/>
</dbReference>
<dbReference type="PROSITE" id="PS50011">
    <property type="entry name" value="PROTEIN_KINASE_DOM"/>
    <property type="match status" value="1"/>
</dbReference>
<evidence type="ECO:0000313" key="5">
    <source>
        <dbReference type="Proteomes" id="UP000252519"/>
    </source>
</evidence>
<proteinExistence type="predicted"/>
<dbReference type="InterPro" id="IPR000719">
    <property type="entry name" value="Prot_kinase_dom"/>
</dbReference>
<comment type="caution">
    <text evidence="4">The sequence shown here is derived from an EMBL/GenBank/DDBJ whole genome shotgun (WGS) entry which is preliminary data.</text>
</comment>
<evidence type="ECO:0000256" key="1">
    <source>
        <dbReference type="ARBA" id="ARBA00022741"/>
    </source>
</evidence>
<dbReference type="SUPFAM" id="SSF56112">
    <property type="entry name" value="Protein kinase-like (PK-like)"/>
    <property type="match status" value="1"/>
</dbReference>
<sequence length="196" mass="23018">QAPEIFTTRQYTAKADVYAYGITIWEIFHNAKIPYPGIENKIIRQKIFDPEFRPAIDGSVPTTWRHLMKACWKADPDKRPPMLGIVGYLRRERSKRGLENPIQKEILKKTYFNCVYSDTVKKKKRNEFNEKEVSDKEGRDIRLNEITAWPITNAFPKLQCTSLLYTEIIIRTCLPEKLDKECDFLMKNLDFPNVLS</sequence>
<dbReference type="GO" id="GO:0004672">
    <property type="term" value="F:protein kinase activity"/>
    <property type="evidence" value="ECO:0007669"/>
    <property type="project" value="InterPro"/>
</dbReference>
<dbReference type="Pfam" id="PF07714">
    <property type="entry name" value="PK_Tyr_Ser-Thr"/>
    <property type="match status" value="1"/>
</dbReference>
<dbReference type="InterPro" id="IPR050198">
    <property type="entry name" value="Non-receptor_tyrosine_kinases"/>
</dbReference>
<keyword evidence="5" id="KW-1185">Reference proteome</keyword>
<evidence type="ECO:0000256" key="2">
    <source>
        <dbReference type="ARBA" id="ARBA00022840"/>
    </source>
</evidence>
<dbReference type="Gene3D" id="1.10.510.10">
    <property type="entry name" value="Transferase(Phosphotransferase) domain 1"/>
    <property type="match status" value="1"/>
</dbReference>
<dbReference type="AlphaFoldDB" id="A0A368GG69"/>
<feature type="domain" description="Protein kinase" evidence="3">
    <location>
        <begin position="1"/>
        <end position="89"/>
    </location>
</feature>
<gene>
    <name evidence="4" type="ORF">ANCCAN_10651</name>
</gene>
<feature type="non-terminal residue" evidence="4">
    <location>
        <position position="1"/>
    </location>
</feature>
<reference evidence="4 5" key="1">
    <citation type="submission" date="2014-10" db="EMBL/GenBank/DDBJ databases">
        <title>Draft genome of the hookworm Ancylostoma caninum.</title>
        <authorList>
            <person name="Mitreva M."/>
        </authorList>
    </citation>
    <scope>NUCLEOTIDE SEQUENCE [LARGE SCALE GENOMIC DNA]</scope>
    <source>
        <strain evidence="4 5">Baltimore</strain>
    </source>
</reference>
<dbReference type="EMBL" id="JOJR01000159">
    <property type="protein sequence ID" value="RCN43386.1"/>
    <property type="molecule type" value="Genomic_DNA"/>
</dbReference>
<evidence type="ECO:0000259" key="3">
    <source>
        <dbReference type="PROSITE" id="PS50011"/>
    </source>
</evidence>
<organism evidence="4 5">
    <name type="scientific">Ancylostoma caninum</name>
    <name type="common">Dog hookworm</name>
    <dbReference type="NCBI Taxonomy" id="29170"/>
    <lineage>
        <taxon>Eukaryota</taxon>
        <taxon>Metazoa</taxon>
        <taxon>Ecdysozoa</taxon>
        <taxon>Nematoda</taxon>
        <taxon>Chromadorea</taxon>
        <taxon>Rhabditida</taxon>
        <taxon>Rhabditina</taxon>
        <taxon>Rhabditomorpha</taxon>
        <taxon>Strongyloidea</taxon>
        <taxon>Ancylostomatidae</taxon>
        <taxon>Ancylostomatinae</taxon>
        <taxon>Ancylostoma</taxon>
    </lineage>
</organism>
<dbReference type="GO" id="GO:0005524">
    <property type="term" value="F:ATP binding"/>
    <property type="evidence" value="ECO:0007669"/>
    <property type="project" value="UniProtKB-KW"/>
</dbReference>
<evidence type="ECO:0000313" key="4">
    <source>
        <dbReference type="EMBL" id="RCN43386.1"/>
    </source>
</evidence>
<dbReference type="PANTHER" id="PTHR24418">
    <property type="entry name" value="TYROSINE-PROTEIN KINASE"/>
    <property type="match status" value="1"/>
</dbReference>
<protein>
    <recommendedName>
        <fullName evidence="3">Protein kinase domain-containing protein</fullName>
    </recommendedName>
</protein>
<dbReference type="InterPro" id="IPR001245">
    <property type="entry name" value="Ser-Thr/Tyr_kinase_cat_dom"/>
</dbReference>
<accession>A0A368GG69</accession>
<dbReference type="Proteomes" id="UP000252519">
    <property type="component" value="Unassembled WGS sequence"/>
</dbReference>
<name>A0A368GG69_ANCCA</name>
<dbReference type="OrthoDB" id="5858031at2759"/>
<keyword evidence="2" id="KW-0067">ATP-binding</keyword>